<dbReference type="SUPFAM" id="SSF158682">
    <property type="entry name" value="TerB-like"/>
    <property type="match status" value="1"/>
</dbReference>
<reference evidence="1" key="1">
    <citation type="submission" date="2022-10" db="EMBL/GenBank/DDBJ databases">
        <title>YIM 151497 complete genome.</title>
        <authorList>
            <person name="Chen X."/>
        </authorList>
    </citation>
    <scope>NUCLEOTIDE SEQUENCE</scope>
    <source>
        <strain evidence="1">YIM 151497</strain>
    </source>
</reference>
<dbReference type="Gene3D" id="1.10.3680.10">
    <property type="entry name" value="TerB-like"/>
    <property type="match status" value="1"/>
</dbReference>
<dbReference type="Pfam" id="PF04391">
    <property type="entry name" value="DUF533"/>
    <property type="match status" value="1"/>
</dbReference>
<organism evidence="1 2">
    <name type="scientific">Pelagibacterium flavum</name>
    <dbReference type="NCBI Taxonomy" id="2984530"/>
    <lineage>
        <taxon>Bacteria</taxon>
        <taxon>Pseudomonadati</taxon>
        <taxon>Pseudomonadota</taxon>
        <taxon>Alphaproteobacteria</taxon>
        <taxon>Hyphomicrobiales</taxon>
        <taxon>Devosiaceae</taxon>
        <taxon>Pelagibacterium</taxon>
    </lineage>
</organism>
<protein>
    <submittedName>
        <fullName evidence="1">Tellurite resistance TerB family protein</fullName>
    </submittedName>
</protein>
<dbReference type="Proteomes" id="UP001163882">
    <property type="component" value="Chromosome"/>
</dbReference>
<dbReference type="InterPro" id="IPR029024">
    <property type="entry name" value="TerB-like"/>
</dbReference>
<dbReference type="EMBL" id="CP107716">
    <property type="protein sequence ID" value="UYQ73389.1"/>
    <property type="molecule type" value="Genomic_DNA"/>
</dbReference>
<name>A0ABY6IVE1_9HYPH</name>
<evidence type="ECO:0000313" key="1">
    <source>
        <dbReference type="EMBL" id="UYQ73389.1"/>
    </source>
</evidence>
<gene>
    <name evidence="1" type="ORF">OF122_06405</name>
</gene>
<evidence type="ECO:0000313" key="2">
    <source>
        <dbReference type="Proteomes" id="UP001163882"/>
    </source>
</evidence>
<dbReference type="InterPro" id="IPR007486">
    <property type="entry name" value="YebE"/>
</dbReference>
<proteinExistence type="predicted"/>
<accession>A0ABY6IVE1</accession>
<sequence>MFDIDKIVTALKTDPNMQRTAGAGAAGLAAGMLLGGGSIKKIAKYGALAAIGGLAYNAWQKSRQDNTAPDVETPPPGPFMPAPSDEIGQEALGKALVRAMISAAKADGRIDGDEKERIFQRLEDMSLSAQEKAFVFDELSTPLDIEAVVRGADTPEHAAEIYAASLVAIDADTATERAYLEALASRLGLPDALVAEIHKAAAR</sequence>
<dbReference type="RefSeq" id="WP_264226975.1">
    <property type="nucleotide sequence ID" value="NZ_CP107716.1"/>
</dbReference>
<keyword evidence="2" id="KW-1185">Reference proteome</keyword>
<dbReference type="CDD" id="cd07178">
    <property type="entry name" value="terB_like_YebE"/>
    <property type="match status" value="1"/>
</dbReference>